<proteinExistence type="predicted"/>
<protein>
    <submittedName>
        <fullName evidence="2">Uncharacterized protein</fullName>
    </submittedName>
</protein>
<sequence>MSQYNTCLLRDRKIRRVPSPRALSPDSGLDSEQLTGKPKSANQIKDSESSSNQLSALKKSDNQSEGSSELSNQNMLDGFSDTATEHYKDFQLDDGTSLGNEKGRQTSKLKLPLIITSKDLE</sequence>
<dbReference type="EMBL" id="CP111021">
    <property type="protein sequence ID" value="WAR16187.1"/>
    <property type="molecule type" value="Genomic_DNA"/>
</dbReference>
<organism evidence="2 3">
    <name type="scientific">Mya arenaria</name>
    <name type="common">Soft-shell clam</name>
    <dbReference type="NCBI Taxonomy" id="6604"/>
    <lineage>
        <taxon>Eukaryota</taxon>
        <taxon>Metazoa</taxon>
        <taxon>Spiralia</taxon>
        <taxon>Lophotrochozoa</taxon>
        <taxon>Mollusca</taxon>
        <taxon>Bivalvia</taxon>
        <taxon>Autobranchia</taxon>
        <taxon>Heteroconchia</taxon>
        <taxon>Euheterodonta</taxon>
        <taxon>Imparidentia</taxon>
        <taxon>Neoheterodontei</taxon>
        <taxon>Myida</taxon>
        <taxon>Myoidea</taxon>
        <taxon>Myidae</taxon>
        <taxon>Mya</taxon>
    </lineage>
</organism>
<evidence type="ECO:0000256" key="1">
    <source>
        <dbReference type="SAM" id="MobiDB-lite"/>
    </source>
</evidence>
<gene>
    <name evidence="2" type="ORF">MAR_030781</name>
</gene>
<feature type="region of interest" description="Disordered" evidence="1">
    <location>
        <begin position="1"/>
        <end position="82"/>
    </location>
</feature>
<dbReference type="Proteomes" id="UP001164746">
    <property type="component" value="Chromosome 10"/>
</dbReference>
<name>A0ABY7F3I4_MYAAR</name>
<accession>A0ABY7F3I4</accession>
<reference evidence="2" key="1">
    <citation type="submission" date="2022-11" db="EMBL/GenBank/DDBJ databases">
        <title>Centuries of genome instability and evolution in soft-shell clam transmissible cancer (bioRxiv).</title>
        <authorList>
            <person name="Hart S.F.M."/>
            <person name="Yonemitsu M.A."/>
            <person name="Giersch R.M."/>
            <person name="Beal B.F."/>
            <person name="Arriagada G."/>
            <person name="Davis B.W."/>
            <person name="Ostrander E.A."/>
            <person name="Goff S.P."/>
            <person name="Metzger M.J."/>
        </authorList>
    </citation>
    <scope>NUCLEOTIDE SEQUENCE</scope>
    <source>
        <strain evidence="2">MELC-2E11</strain>
        <tissue evidence="2">Siphon/mantle</tissue>
    </source>
</reference>
<evidence type="ECO:0000313" key="2">
    <source>
        <dbReference type="EMBL" id="WAR16187.1"/>
    </source>
</evidence>
<evidence type="ECO:0000313" key="3">
    <source>
        <dbReference type="Proteomes" id="UP001164746"/>
    </source>
</evidence>
<keyword evidence="3" id="KW-1185">Reference proteome</keyword>
<feature type="compositionally biased region" description="Polar residues" evidence="1">
    <location>
        <begin position="63"/>
        <end position="75"/>
    </location>
</feature>
<feature type="compositionally biased region" description="Polar residues" evidence="1">
    <location>
        <begin position="30"/>
        <end position="55"/>
    </location>
</feature>
<feature type="non-terminal residue" evidence="2">
    <location>
        <position position="1"/>
    </location>
</feature>